<dbReference type="InterPro" id="IPR036597">
    <property type="entry name" value="Fido-like_dom_sf"/>
</dbReference>
<dbReference type="Proteomes" id="UP000183447">
    <property type="component" value="Unassembled WGS sequence"/>
</dbReference>
<dbReference type="EMBL" id="FPKU01000001">
    <property type="protein sequence ID" value="SFZ81184.1"/>
    <property type="molecule type" value="Genomic_DNA"/>
</dbReference>
<feature type="domain" description="Fido" evidence="1">
    <location>
        <begin position="7"/>
        <end position="121"/>
    </location>
</feature>
<dbReference type="GO" id="GO:0016301">
    <property type="term" value="F:kinase activity"/>
    <property type="evidence" value="ECO:0007669"/>
    <property type="project" value="InterPro"/>
</dbReference>
<dbReference type="InterPro" id="IPR003812">
    <property type="entry name" value="Fido"/>
</dbReference>
<gene>
    <name evidence="2" type="ORF">SAMN02983003_0362</name>
</gene>
<dbReference type="AlphaFoldDB" id="A0A1K2HTM1"/>
<evidence type="ECO:0000313" key="3">
    <source>
        <dbReference type="Proteomes" id="UP000183447"/>
    </source>
</evidence>
<dbReference type="InterPro" id="IPR053737">
    <property type="entry name" value="Type_II_TA_Toxin"/>
</dbReference>
<dbReference type="STRING" id="665118.SAMN02983003_0362"/>
<dbReference type="PIRSF" id="PIRSF018297">
    <property type="entry name" value="Doc"/>
    <property type="match status" value="1"/>
</dbReference>
<dbReference type="Gene3D" id="1.20.120.1870">
    <property type="entry name" value="Fic/DOC protein, Fido domain"/>
    <property type="match status" value="1"/>
</dbReference>
<keyword evidence="3" id="KW-1185">Reference proteome</keyword>
<dbReference type="NCBIfam" id="TIGR01550">
    <property type="entry name" value="DOC_P1"/>
    <property type="match status" value="1"/>
</dbReference>
<dbReference type="PROSITE" id="PS51459">
    <property type="entry name" value="FIDO"/>
    <property type="match status" value="1"/>
</dbReference>
<name>A0A1K2HTM1_9HYPH</name>
<reference evidence="2 3" key="1">
    <citation type="submission" date="2016-11" db="EMBL/GenBank/DDBJ databases">
        <authorList>
            <person name="Jaros S."/>
            <person name="Januszkiewicz K."/>
            <person name="Wedrychowicz H."/>
        </authorList>
    </citation>
    <scope>NUCLEOTIDE SEQUENCE [LARGE SCALE GENOMIC DNA]</scope>
    <source>
        <strain evidence="2 3">ATCC 23634</strain>
    </source>
</reference>
<dbReference type="PANTHER" id="PTHR39426:SF1">
    <property type="entry name" value="HOMOLOGY TO DEATH-ON-CURING PROTEIN OF PHAGE P1"/>
    <property type="match status" value="1"/>
</dbReference>
<proteinExistence type="predicted"/>
<dbReference type="PANTHER" id="PTHR39426">
    <property type="entry name" value="HOMOLOGY TO DEATH-ON-CURING PROTEIN OF PHAGE P1"/>
    <property type="match status" value="1"/>
</dbReference>
<sequence length="126" mass="14167">MGERVYLTLRDLLFIHGEQIKLFGGADGIRDIDLLLSALQRPQSGYHVDLIDEAAVLWESLTMNHGFVDGNKRVGLAAADVFLRLNGHKIHADNATLLAFITDHLEAGRFRKPALEEFLRRHAVPR</sequence>
<organism evidence="2 3">
    <name type="scientific">Devosia enhydra</name>
    <dbReference type="NCBI Taxonomy" id="665118"/>
    <lineage>
        <taxon>Bacteria</taxon>
        <taxon>Pseudomonadati</taxon>
        <taxon>Pseudomonadota</taxon>
        <taxon>Alphaproteobacteria</taxon>
        <taxon>Hyphomicrobiales</taxon>
        <taxon>Devosiaceae</taxon>
        <taxon>Devosia</taxon>
    </lineage>
</organism>
<accession>A0A1K2HTM1</accession>
<dbReference type="OrthoDB" id="9802752at2"/>
<evidence type="ECO:0000259" key="1">
    <source>
        <dbReference type="PROSITE" id="PS51459"/>
    </source>
</evidence>
<dbReference type="SUPFAM" id="SSF140931">
    <property type="entry name" value="Fic-like"/>
    <property type="match status" value="1"/>
</dbReference>
<evidence type="ECO:0000313" key="2">
    <source>
        <dbReference type="EMBL" id="SFZ81184.1"/>
    </source>
</evidence>
<protein>
    <submittedName>
        <fullName evidence="2">Death on curing protein</fullName>
    </submittedName>
</protein>
<dbReference type="InterPro" id="IPR006440">
    <property type="entry name" value="Doc"/>
</dbReference>
<dbReference type="Pfam" id="PF02661">
    <property type="entry name" value="Fic"/>
    <property type="match status" value="1"/>
</dbReference>